<gene>
    <name evidence="5" type="ORF">PKB_5354</name>
</gene>
<comment type="similarity">
    <text evidence="1">Belongs to the methyltransferase superfamily.</text>
</comment>
<dbReference type="STRING" id="1301098.PKB_5354"/>
<dbReference type="Gene3D" id="3.40.50.150">
    <property type="entry name" value="Vaccinia Virus protein VP39"/>
    <property type="match status" value="1"/>
</dbReference>
<dbReference type="eggNOG" id="COG2226">
    <property type="taxonomic scope" value="Bacteria"/>
</dbReference>
<dbReference type="CDD" id="cd02440">
    <property type="entry name" value="AdoMet_MTases"/>
    <property type="match status" value="1"/>
</dbReference>
<dbReference type="GO" id="GO:0008757">
    <property type="term" value="F:S-adenosylmethionine-dependent methyltransferase activity"/>
    <property type="evidence" value="ECO:0007669"/>
    <property type="project" value="InterPro"/>
</dbReference>
<accession>A0A024HP93</accession>
<dbReference type="SUPFAM" id="SSF53335">
    <property type="entry name" value="S-adenosyl-L-methionine-dependent methyltransferases"/>
    <property type="match status" value="1"/>
</dbReference>
<reference evidence="5 6" key="2">
    <citation type="submission" date="2014-05" db="EMBL/GenBank/DDBJ databases">
        <title>Genome sequence of the 3-chlorobenzoate degrading bacterium Pseudomonas knackmussii B13 shows multiple evidence for horizontal gene transfer.</title>
        <authorList>
            <person name="Miyazaki R."/>
            <person name="Bertelli C."/>
            <person name="Falquet L."/>
            <person name="Robinson-Rechavi M."/>
            <person name="Gharib W."/>
            <person name="Roy S."/>
            <person name="Van der Meer J.R."/>
        </authorList>
    </citation>
    <scope>NUCLEOTIDE SEQUENCE [LARGE SCALE GENOMIC DNA]</scope>
    <source>
        <strain evidence="5 6">B13</strain>
    </source>
</reference>
<keyword evidence="2" id="KW-0489">Methyltransferase</keyword>
<dbReference type="HOGENOM" id="CLU_049344_3_0_6"/>
<dbReference type="EMBL" id="HG322950">
    <property type="protein sequence ID" value="CDF86666.1"/>
    <property type="molecule type" value="Genomic_DNA"/>
</dbReference>
<evidence type="ECO:0000259" key="4">
    <source>
        <dbReference type="Pfam" id="PF08241"/>
    </source>
</evidence>
<evidence type="ECO:0000313" key="5">
    <source>
        <dbReference type="EMBL" id="CDF86666.1"/>
    </source>
</evidence>
<organism evidence="5 6">
    <name type="scientific">Pseudomonas knackmussii (strain DSM 6978 / CCUG 54928 / LMG 23759 / B13)</name>
    <dbReference type="NCBI Taxonomy" id="1301098"/>
    <lineage>
        <taxon>Bacteria</taxon>
        <taxon>Pseudomonadati</taxon>
        <taxon>Pseudomonadota</taxon>
        <taxon>Gammaproteobacteria</taxon>
        <taxon>Pseudomonadales</taxon>
        <taxon>Pseudomonadaceae</taxon>
        <taxon>Pseudomonas</taxon>
    </lineage>
</organism>
<dbReference type="RefSeq" id="WP_043255945.1">
    <property type="nucleotide sequence ID" value="NZ_HG322950.1"/>
</dbReference>
<keyword evidence="3" id="KW-0808">Transferase</keyword>
<dbReference type="PANTHER" id="PTHR44942:SF4">
    <property type="entry name" value="METHYLTRANSFERASE TYPE 11 DOMAIN-CONTAINING PROTEIN"/>
    <property type="match status" value="1"/>
</dbReference>
<dbReference type="Pfam" id="PF08241">
    <property type="entry name" value="Methyltransf_11"/>
    <property type="match status" value="1"/>
</dbReference>
<dbReference type="InterPro" id="IPR013216">
    <property type="entry name" value="Methyltransf_11"/>
</dbReference>
<protein>
    <recommendedName>
        <fullName evidence="4">Methyltransferase type 11 domain-containing protein</fullName>
    </recommendedName>
</protein>
<dbReference type="GO" id="GO:0032259">
    <property type="term" value="P:methylation"/>
    <property type="evidence" value="ECO:0007669"/>
    <property type="project" value="UniProtKB-KW"/>
</dbReference>
<evidence type="ECO:0000313" key="6">
    <source>
        <dbReference type="Proteomes" id="UP000025241"/>
    </source>
</evidence>
<dbReference type="PANTHER" id="PTHR44942">
    <property type="entry name" value="METHYLTRANSF_11 DOMAIN-CONTAINING PROTEIN"/>
    <property type="match status" value="1"/>
</dbReference>
<dbReference type="InterPro" id="IPR051052">
    <property type="entry name" value="Diverse_substrate_MTase"/>
</dbReference>
<name>A0A024HP93_PSEKB</name>
<dbReference type="OrthoDB" id="9797252at2"/>
<keyword evidence="6" id="KW-1185">Reference proteome</keyword>
<evidence type="ECO:0000256" key="3">
    <source>
        <dbReference type="ARBA" id="ARBA00022679"/>
    </source>
</evidence>
<dbReference type="PATRIC" id="fig|1301098.3.peg.5340"/>
<reference evidence="5 6" key="1">
    <citation type="submission" date="2013-03" db="EMBL/GenBank/DDBJ databases">
        <authorList>
            <person name="Linke B."/>
        </authorList>
    </citation>
    <scope>NUCLEOTIDE SEQUENCE [LARGE SCALE GENOMIC DNA]</scope>
    <source>
        <strain evidence="5 6">B13</strain>
    </source>
</reference>
<dbReference type="AlphaFoldDB" id="A0A024HP93"/>
<dbReference type="InterPro" id="IPR029063">
    <property type="entry name" value="SAM-dependent_MTases_sf"/>
</dbReference>
<evidence type="ECO:0000256" key="2">
    <source>
        <dbReference type="ARBA" id="ARBA00022603"/>
    </source>
</evidence>
<proteinExistence type="inferred from homology"/>
<dbReference type="KEGG" id="pkc:PKB_5354"/>
<evidence type="ECO:0000256" key="1">
    <source>
        <dbReference type="ARBA" id="ARBA00008361"/>
    </source>
</evidence>
<feature type="domain" description="Methyltransferase type 11" evidence="4">
    <location>
        <begin position="47"/>
        <end position="135"/>
    </location>
</feature>
<dbReference type="Proteomes" id="UP000025241">
    <property type="component" value="Chromosome I"/>
</dbReference>
<sequence length="256" mass="28092">MENVHASARQGFGLEAQTYAHGRPDYPDELLEWMHERLGITAGSKAVDLGAGTGKFTRLLLRSGAEVCAIEPVAAMRDKLAEELPGVRVLEGTAQGMPLADASQDAVLCAQAFHWFASAAALREIHRVLRPGGHLGLVWNVRDERVDWVAELTHIVAPYEGSTPRFHTGEWRRAFAGAPFGPLQLREFSHQHVGPAEQVIVARTLSISFIAALPAEQKARVEQRLHDLIDNHPALRGQQQVAFPYRTEAYSSVALG</sequence>